<feature type="transmembrane region" description="Helical" evidence="2">
    <location>
        <begin position="30"/>
        <end position="52"/>
    </location>
</feature>
<dbReference type="Proteomes" id="UP000077755">
    <property type="component" value="Chromosome 9"/>
</dbReference>
<protein>
    <submittedName>
        <fullName evidence="3">Uncharacterized protein</fullName>
    </submittedName>
</protein>
<organism evidence="3 4">
    <name type="scientific">Daucus carota subsp. sativus</name>
    <name type="common">Carrot</name>
    <dbReference type="NCBI Taxonomy" id="79200"/>
    <lineage>
        <taxon>Eukaryota</taxon>
        <taxon>Viridiplantae</taxon>
        <taxon>Streptophyta</taxon>
        <taxon>Embryophyta</taxon>
        <taxon>Tracheophyta</taxon>
        <taxon>Spermatophyta</taxon>
        <taxon>Magnoliopsida</taxon>
        <taxon>eudicotyledons</taxon>
        <taxon>Gunneridae</taxon>
        <taxon>Pentapetalae</taxon>
        <taxon>asterids</taxon>
        <taxon>campanulids</taxon>
        <taxon>Apiales</taxon>
        <taxon>Apiaceae</taxon>
        <taxon>Apioideae</taxon>
        <taxon>Scandiceae</taxon>
        <taxon>Daucinae</taxon>
        <taxon>Daucus</taxon>
        <taxon>Daucus sect. Daucus</taxon>
    </lineage>
</organism>
<keyword evidence="2" id="KW-0472">Membrane</keyword>
<evidence type="ECO:0000313" key="3">
    <source>
        <dbReference type="EMBL" id="WOH16535.1"/>
    </source>
</evidence>
<keyword evidence="4" id="KW-1185">Reference proteome</keyword>
<proteinExistence type="predicted"/>
<keyword evidence="2" id="KW-0812">Transmembrane</keyword>
<accession>A0A175YJ17</accession>
<sequence>MNGDYPLVFPPPDASTMPPPAEEGPENTNLVVLGGAMAALVFFLCCIVYYIYHYRKKNRDDHSMGNGREQDLEKGNARKVEAVRDKEVKMAKNVKRSEQNYGRFKRARDVPDLERIRAREGDVESGFDETCESSDHEFYSVKKPKSEMRSGAFERNVESDSETEYD</sequence>
<keyword evidence="2" id="KW-1133">Transmembrane helix</keyword>
<dbReference type="Gramene" id="KZM83539">
    <property type="protein sequence ID" value="KZM83539"/>
    <property type="gene ID" value="DCAR_031108"/>
</dbReference>
<evidence type="ECO:0000256" key="1">
    <source>
        <dbReference type="SAM" id="MobiDB-lite"/>
    </source>
</evidence>
<dbReference type="AlphaFoldDB" id="A0A175YJ17"/>
<evidence type="ECO:0000313" key="4">
    <source>
        <dbReference type="Proteomes" id="UP000077755"/>
    </source>
</evidence>
<gene>
    <name evidence="3" type="ORF">DCAR_0936090</name>
</gene>
<evidence type="ECO:0000256" key="2">
    <source>
        <dbReference type="SAM" id="Phobius"/>
    </source>
</evidence>
<feature type="region of interest" description="Disordered" evidence="1">
    <location>
        <begin position="142"/>
        <end position="166"/>
    </location>
</feature>
<dbReference type="EMBL" id="CP093351">
    <property type="protein sequence ID" value="WOH16535.1"/>
    <property type="molecule type" value="Genomic_DNA"/>
</dbReference>
<reference evidence="3" key="2">
    <citation type="submission" date="2022-03" db="EMBL/GenBank/DDBJ databases">
        <title>Draft title - Genomic analysis of global carrot germplasm unveils the trajectory of domestication and the origin of high carotenoid orange carrot.</title>
        <authorList>
            <person name="Iorizzo M."/>
            <person name="Ellison S."/>
            <person name="Senalik D."/>
            <person name="Macko-Podgorni A."/>
            <person name="Grzebelus D."/>
            <person name="Bostan H."/>
            <person name="Rolling W."/>
            <person name="Curaba J."/>
            <person name="Simon P."/>
        </authorList>
    </citation>
    <scope>NUCLEOTIDE SEQUENCE</scope>
    <source>
        <tissue evidence="3">Leaf</tissue>
    </source>
</reference>
<feature type="region of interest" description="Disordered" evidence="1">
    <location>
        <begin position="1"/>
        <end position="24"/>
    </location>
</feature>
<feature type="compositionally biased region" description="Pro residues" evidence="1">
    <location>
        <begin position="8"/>
        <end position="22"/>
    </location>
</feature>
<name>A0A175YJ17_DAUCS</name>
<reference evidence="3" key="1">
    <citation type="journal article" date="2016" name="Nat. Genet.">
        <title>A high-quality carrot genome assembly provides new insights into carotenoid accumulation and asterid genome evolution.</title>
        <authorList>
            <person name="Iorizzo M."/>
            <person name="Ellison S."/>
            <person name="Senalik D."/>
            <person name="Zeng P."/>
            <person name="Satapoomin P."/>
            <person name="Huang J."/>
            <person name="Bowman M."/>
            <person name="Iovene M."/>
            <person name="Sanseverino W."/>
            <person name="Cavagnaro P."/>
            <person name="Yildiz M."/>
            <person name="Macko-Podgorni A."/>
            <person name="Moranska E."/>
            <person name="Grzebelus E."/>
            <person name="Grzebelus D."/>
            <person name="Ashrafi H."/>
            <person name="Zheng Z."/>
            <person name="Cheng S."/>
            <person name="Spooner D."/>
            <person name="Van Deynze A."/>
            <person name="Simon P."/>
        </authorList>
    </citation>
    <scope>NUCLEOTIDE SEQUENCE</scope>
    <source>
        <tissue evidence="3">Leaf</tissue>
    </source>
</reference>
<feature type="region of interest" description="Disordered" evidence="1">
    <location>
        <begin position="60"/>
        <end position="84"/>
    </location>
</feature>